<dbReference type="InterPro" id="IPR050364">
    <property type="entry name" value="Cytochrome_P450_fung"/>
</dbReference>
<evidence type="ECO:0000256" key="2">
    <source>
        <dbReference type="ARBA" id="ARBA00004167"/>
    </source>
</evidence>
<name>A0A4Q9Q8X7_9APHY</name>
<gene>
    <name evidence="15" type="ORF">BD310DRAFT_903531</name>
</gene>
<protein>
    <submittedName>
        <fullName evidence="15">Cytochrome P450</fullName>
    </submittedName>
</protein>
<keyword evidence="10 13" id="KW-0408">Iron</keyword>
<dbReference type="GO" id="GO:0020037">
    <property type="term" value="F:heme binding"/>
    <property type="evidence" value="ECO:0007669"/>
    <property type="project" value="InterPro"/>
</dbReference>
<feature type="transmembrane region" description="Helical" evidence="14">
    <location>
        <begin position="6"/>
        <end position="27"/>
    </location>
</feature>
<evidence type="ECO:0000256" key="13">
    <source>
        <dbReference type="PIRSR" id="PIRSR602401-1"/>
    </source>
</evidence>
<dbReference type="Gene3D" id="1.10.630.10">
    <property type="entry name" value="Cytochrome P450"/>
    <property type="match status" value="2"/>
</dbReference>
<comment type="cofactor">
    <cofactor evidence="1 13">
        <name>heme</name>
        <dbReference type="ChEBI" id="CHEBI:30413"/>
    </cofactor>
</comment>
<keyword evidence="12 14" id="KW-0472">Membrane</keyword>
<dbReference type="AlphaFoldDB" id="A0A4Q9Q8X7"/>
<evidence type="ECO:0000256" key="6">
    <source>
        <dbReference type="ARBA" id="ARBA00022692"/>
    </source>
</evidence>
<evidence type="ECO:0000256" key="3">
    <source>
        <dbReference type="ARBA" id="ARBA00005179"/>
    </source>
</evidence>
<dbReference type="PANTHER" id="PTHR46300">
    <property type="entry name" value="P450, PUTATIVE (EUROFUNG)-RELATED-RELATED"/>
    <property type="match status" value="1"/>
</dbReference>
<accession>A0A4Q9Q8X7</accession>
<evidence type="ECO:0000256" key="7">
    <source>
        <dbReference type="ARBA" id="ARBA00022723"/>
    </source>
</evidence>
<comment type="pathway">
    <text evidence="3">Secondary metabolite biosynthesis.</text>
</comment>
<keyword evidence="7 13" id="KW-0479">Metal-binding</keyword>
<sequence>MQHSISGQPVLLFLAIIPFILYVRSIVKWRARARGRSLPPGPTQLPSIGNMFNLPRFNTWVAFRDLSSLYGMSLYSAYGVGDIIHFRILGQSIVVLGATDVITGCLEKHPPTPPLECVQRRVVFCRYINNAYDPVHRETTHMFLARLLRDPSQLDTHIRYTLVRTVLKIMFGIEAEDNNKYTLSVNSALEGIHEGLIPGKWLIEMLPILRHIPAWMPGAGWEQKFKDYSLDGKTANRSGLHTGCGADTTYSTLQSFFLAKSLHPEVQRKAQAELDSVVGSQRLPDFSDKESLVYVQAIVKETLRWQNVAPLGLPHSTIDDDEICGYFIPAGTTLLPNIWACMHDSDVYEDPHIFRPERFIRDGKLDASVRDPSTFFRFGRRVCPGKYFAEV</sequence>
<dbReference type="Proteomes" id="UP000292082">
    <property type="component" value="Unassembled WGS sequence"/>
</dbReference>
<evidence type="ECO:0000256" key="4">
    <source>
        <dbReference type="ARBA" id="ARBA00010617"/>
    </source>
</evidence>
<reference evidence="15 16" key="1">
    <citation type="submission" date="2019-01" db="EMBL/GenBank/DDBJ databases">
        <title>Draft genome sequences of three monokaryotic isolates of the white-rot basidiomycete fungus Dichomitus squalens.</title>
        <authorList>
            <consortium name="DOE Joint Genome Institute"/>
            <person name="Lopez S.C."/>
            <person name="Andreopoulos B."/>
            <person name="Pangilinan J."/>
            <person name="Lipzen A."/>
            <person name="Riley R."/>
            <person name="Ahrendt S."/>
            <person name="Ng V."/>
            <person name="Barry K."/>
            <person name="Daum C."/>
            <person name="Grigoriev I.V."/>
            <person name="Hilden K.S."/>
            <person name="Makela M.R."/>
            <person name="de Vries R.P."/>
        </authorList>
    </citation>
    <scope>NUCLEOTIDE SEQUENCE [LARGE SCALE GENOMIC DNA]</scope>
    <source>
        <strain evidence="15 16">CBS 464.89</strain>
    </source>
</reference>
<dbReference type="PANTHER" id="PTHR46300:SF7">
    <property type="entry name" value="P450, PUTATIVE (EUROFUNG)-RELATED"/>
    <property type="match status" value="1"/>
</dbReference>
<feature type="binding site" description="axial binding residue" evidence="13">
    <location>
        <position position="383"/>
    </location>
    <ligand>
        <name>heme</name>
        <dbReference type="ChEBI" id="CHEBI:30413"/>
    </ligand>
    <ligandPart>
        <name>Fe</name>
        <dbReference type="ChEBI" id="CHEBI:18248"/>
    </ligandPart>
</feature>
<proteinExistence type="inferred from homology"/>
<dbReference type="GO" id="GO:0005506">
    <property type="term" value="F:iron ion binding"/>
    <property type="evidence" value="ECO:0007669"/>
    <property type="project" value="InterPro"/>
</dbReference>
<dbReference type="PRINTS" id="PR00463">
    <property type="entry name" value="EP450I"/>
</dbReference>
<evidence type="ECO:0000256" key="8">
    <source>
        <dbReference type="ARBA" id="ARBA00022989"/>
    </source>
</evidence>
<dbReference type="GO" id="GO:0016020">
    <property type="term" value="C:membrane"/>
    <property type="evidence" value="ECO:0007669"/>
    <property type="project" value="UniProtKB-SubCell"/>
</dbReference>
<dbReference type="InterPro" id="IPR036396">
    <property type="entry name" value="Cyt_P450_sf"/>
</dbReference>
<organism evidence="15 16">
    <name type="scientific">Dichomitus squalens</name>
    <dbReference type="NCBI Taxonomy" id="114155"/>
    <lineage>
        <taxon>Eukaryota</taxon>
        <taxon>Fungi</taxon>
        <taxon>Dikarya</taxon>
        <taxon>Basidiomycota</taxon>
        <taxon>Agaricomycotina</taxon>
        <taxon>Agaricomycetes</taxon>
        <taxon>Polyporales</taxon>
        <taxon>Polyporaceae</taxon>
        <taxon>Dichomitus</taxon>
    </lineage>
</organism>
<dbReference type="Pfam" id="PF00067">
    <property type="entry name" value="p450"/>
    <property type="match status" value="1"/>
</dbReference>
<dbReference type="GO" id="GO:0004497">
    <property type="term" value="F:monooxygenase activity"/>
    <property type="evidence" value="ECO:0007669"/>
    <property type="project" value="UniProtKB-KW"/>
</dbReference>
<dbReference type="InterPro" id="IPR002401">
    <property type="entry name" value="Cyt_P450_E_grp-I"/>
</dbReference>
<keyword evidence="11" id="KW-0503">Monooxygenase</keyword>
<keyword evidence="9" id="KW-0560">Oxidoreductase</keyword>
<dbReference type="SUPFAM" id="SSF48264">
    <property type="entry name" value="Cytochrome P450"/>
    <property type="match status" value="1"/>
</dbReference>
<comment type="subcellular location">
    <subcellularLocation>
        <location evidence="2">Membrane</location>
        <topology evidence="2">Single-pass membrane protein</topology>
    </subcellularLocation>
</comment>
<dbReference type="EMBL" id="ML145089">
    <property type="protein sequence ID" value="TBU63491.1"/>
    <property type="molecule type" value="Genomic_DNA"/>
</dbReference>
<evidence type="ECO:0000256" key="14">
    <source>
        <dbReference type="SAM" id="Phobius"/>
    </source>
</evidence>
<keyword evidence="5 13" id="KW-0349">Heme</keyword>
<dbReference type="GO" id="GO:0016705">
    <property type="term" value="F:oxidoreductase activity, acting on paired donors, with incorporation or reduction of molecular oxygen"/>
    <property type="evidence" value="ECO:0007669"/>
    <property type="project" value="InterPro"/>
</dbReference>
<evidence type="ECO:0000256" key="5">
    <source>
        <dbReference type="ARBA" id="ARBA00022617"/>
    </source>
</evidence>
<evidence type="ECO:0000256" key="11">
    <source>
        <dbReference type="ARBA" id="ARBA00023033"/>
    </source>
</evidence>
<keyword evidence="6 14" id="KW-0812">Transmembrane</keyword>
<comment type="similarity">
    <text evidence="4">Belongs to the cytochrome P450 family.</text>
</comment>
<keyword evidence="8 14" id="KW-1133">Transmembrane helix</keyword>
<evidence type="ECO:0000313" key="16">
    <source>
        <dbReference type="Proteomes" id="UP000292082"/>
    </source>
</evidence>
<evidence type="ECO:0000256" key="12">
    <source>
        <dbReference type="ARBA" id="ARBA00023136"/>
    </source>
</evidence>
<evidence type="ECO:0000256" key="9">
    <source>
        <dbReference type="ARBA" id="ARBA00023002"/>
    </source>
</evidence>
<evidence type="ECO:0000256" key="10">
    <source>
        <dbReference type="ARBA" id="ARBA00023004"/>
    </source>
</evidence>
<keyword evidence="16" id="KW-1185">Reference proteome</keyword>
<evidence type="ECO:0000256" key="1">
    <source>
        <dbReference type="ARBA" id="ARBA00001971"/>
    </source>
</evidence>
<evidence type="ECO:0000313" key="15">
    <source>
        <dbReference type="EMBL" id="TBU63491.1"/>
    </source>
</evidence>
<dbReference type="InterPro" id="IPR001128">
    <property type="entry name" value="Cyt_P450"/>
</dbReference>